<reference evidence="1 2" key="1">
    <citation type="submission" date="2020-01" db="EMBL/GenBank/DDBJ databases">
        <title>Genome analysis of Anaerocolumna sp. CBA3638.</title>
        <authorList>
            <person name="Kim J."/>
            <person name="Roh S.W."/>
        </authorList>
    </citation>
    <scope>NUCLEOTIDE SEQUENCE [LARGE SCALE GENOMIC DNA]</scope>
    <source>
        <strain evidence="1 2">CBA3638</strain>
    </source>
</reference>
<gene>
    <name evidence="1" type="ORF">Ana3638_11960</name>
</gene>
<dbReference type="EMBL" id="CP048000">
    <property type="protein sequence ID" value="QHQ61400.1"/>
    <property type="molecule type" value="Genomic_DNA"/>
</dbReference>
<organism evidence="1 2">
    <name type="scientific">Anaerocolumna sedimenticola</name>
    <dbReference type="NCBI Taxonomy" id="2696063"/>
    <lineage>
        <taxon>Bacteria</taxon>
        <taxon>Bacillati</taxon>
        <taxon>Bacillota</taxon>
        <taxon>Clostridia</taxon>
        <taxon>Lachnospirales</taxon>
        <taxon>Lachnospiraceae</taxon>
        <taxon>Anaerocolumna</taxon>
    </lineage>
</organism>
<keyword evidence="2" id="KW-1185">Reference proteome</keyword>
<protein>
    <submittedName>
        <fullName evidence="1">Uncharacterized protein</fullName>
    </submittedName>
</protein>
<dbReference type="AlphaFoldDB" id="A0A6P1TJL6"/>
<name>A0A6P1TJL6_9FIRM</name>
<proteinExistence type="predicted"/>
<evidence type="ECO:0000313" key="2">
    <source>
        <dbReference type="Proteomes" id="UP000464314"/>
    </source>
</evidence>
<dbReference type="KEGG" id="anr:Ana3638_11960"/>
<dbReference type="RefSeq" id="WP_161838225.1">
    <property type="nucleotide sequence ID" value="NZ_CP048000.1"/>
</dbReference>
<dbReference type="Proteomes" id="UP000464314">
    <property type="component" value="Chromosome"/>
</dbReference>
<sequence>MQRIRFDRGEYRHVRILIKSATGEAFTIRNASWELSLKDVNESSGACTIDEHIIDAYISPAQKGIYKLKMTYEIADETLIEVIEVVVD</sequence>
<evidence type="ECO:0000313" key="1">
    <source>
        <dbReference type="EMBL" id="QHQ61400.1"/>
    </source>
</evidence>
<accession>A0A6P1TJL6</accession>